<accession>W4JUW9</accession>
<dbReference type="RefSeq" id="XP_009551740.1">
    <property type="nucleotide sequence ID" value="XM_009553445.1"/>
</dbReference>
<dbReference type="OrthoDB" id="3192975at2759"/>
<feature type="compositionally biased region" description="Polar residues" evidence="1">
    <location>
        <begin position="413"/>
        <end position="424"/>
    </location>
</feature>
<organism evidence="2 3">
    <name type="scientific">Heterobasidion irregulare (strain TC 32-1)</name>
    <dbReference type="NCBI Taxonomy" id="747525"/>
    <lineage>
        <taxon>Eukaryota</taxon>
        <taxon>Fungi</taxon>
        <taxon>Dikarya</taxon>
        <taxon>Basidiomycota</taxon>
        <taxon>Agaricomycotina</taxon>
        <taxon>Agaricomycetes</taxon>
        <taxon>Russulales</taxon>
        <taxon>Bondarzewiaceae</taxon>
        <taxon>Heterobasidion</taxon>
        <taxon>Heterobasidion annosum species complex</taxon>
    </lineage>
</organism>
<proteinExistence type="predicted"/>
<feature type="compositionally biased region" description="Basic and acidic residues" evidence="1">
    <location>
        <begin position="397"/>
        <end position="408"/>
    </location>
</feature>
<feature type="compositionally biased region" description="Basic and acidic residues" evidence="1">
    <location>
        <begin position="132"/>
        <end position="141"/>
    </location>
</feature>
<feature type="region of interest" description="Disordered" evidence="1">
    <location>
        <begin position="290"/>
        <end position="506"/>
    </location>
</feature>
<dbReference type="AlphaFoldDB" id="W4JUW9"/>
<protein>
    <recommendedName>
        <fullName evidence="4">Zn(2)-C6 fungal-type domain-containing protein</fullName>
    </recommendedName>
</protein>
<evidence type="ECO:0000313" key="2">
    <source>
        <dbReference type="EMBL" id="ETW76875.1"/>
    </source>
</evidence>
<feature type="compositionally biased region" description="Basic and acidic residues" evidence="1">
    <location>
        <begin position="452"/>
        <end position="467"/>
    </location>
</feature>
<dbReference type="InParanoid" id="W4JUW9"/>
<feature type="region of interest" description="Disordered" evidence="1">
    <location>
        <begin position="1"/>
        <end position="93"/>
    </location>
</feature>
<feature type="compositionally biased region" description="Basic residues" evidence="1">
    <location>
        <begin position="468"/>
        <end position="479"/>
    </location>
</feature>
<sequence length="562" mass="61853">MPTDSRSQHPYVLSAPPRLNRLRSPGSISRIRSVSVDPHAVTATSPSSSHKINPTAEVVQPPSSAIYPLSPSPLPSTSQTARRSTRTPKPKDMALRMKYWEPTPTQPPPWKRSRINAHPSALQRRRTAPFPRSREGNDFTRPRAQQNPNAQMIRTGAYGRAGAVRVGEIIYIGETALIMHDPCGRCAAAPGAHCSGLVGERCGRCRNMKQRCSNLDIKGAGKPGTLRVVNRERVEKVERFSREDEKVLIDGDDDEGLSSDQGEGIYTEDHVQQRIVLRMSKRNRGEVFISASNAKIGNAGSSKRKRQTTRERSRKRKKKSPEDGSSNISDNSHVEPIRPLHKDTNPVPISAASTKGTSAQLPSTDPQNPESEEPAPGDRTKEATAAKASTLVKGKSKPAEKDLARGSEKIVQNAEQRLPSQSETMPEAELLDSDPSMAGQDVDSQIVGEQGGTRKEDGQDQEATRDGQRRKKRKARATRRSTWIDGAGSVQTSDSQVSNLEGDRDEQIARLRDSVTEMQAELGKLRNMRETIDRLYSIAENVSRGLELLESQPQASRSWTVA</sequence>
<keyword evidence="3" id="KW-1185">Reference proteome</keyword>
<dbReference type="HOGENOM" id="CLU_484893_0_0_1"/>
<gene>
    <name evidence="2" type="ORF">HETIRDRAFT_329242</name>
</gene>
<reference evidence="2 3" key="1">
    <citation type="journal article" date="2012" name="New Phytol.">
        <title>Insight into trade-off between wood decay and parasitism from the genome of a fungal forest pathogen.</title>
        <authorList>
            <person name="Olson A."/>
            <person name="Aerts A."/>
            <person name="Asiegbu F."/>
            <person name="Belbahri L."/>
            <person name="Bouzid O."/>
            <person name="Broberg A."/>
            <person name="Canback B."/>
            <person name="Coutinho P.M."/>
            <person name="Cullen D."/>
            <person name="Dalman K."/>
            <person name="Deflorio G."/>
            <person name="van Diepen L.T."/>
            <person name="Dunand C."/>
            <person name="Duplessis S."/>
            <person name="Durling M."/>
            <person name="Gonthier P."/>
            <person name="Grimwood J."/>
            <person name="Fossdal C.G."/>
            <person name="Hansson D."/>
            <person name="Henrissat B."/>
            <person name="Hietala A."/>
            <person name="Himmelstrand K."/>
            <person name="Hoffmeister D."/>
            <person name="Hogberg N."/>
            <person name="James T.Y."/>
            <person name="Karlsson M."/>
            <person name="Kohler A."/>
            <person name="Kues U."/>
            <person name="Lee Y.H."/>
            <person name="Lin Y.C."/>
            <person name="Lind M."/>
            <person name="Lindquist E."/>
            <person name="Lombard V."/>
            <person name="Lucas S."/>
            <person name="Lunden K."/>
            <person name="Morin E."/>
            <person name="Murat C."/>
            <person name="Park J."/>
            <person name="Raffaello T."/>
            <person name="Rouze P."/>
            <person name="Salamov A."/>
            <person name="Schmutz J."/>
            <person name="Solheim H."/>
            <person name="Stahlberg J."/>
            <person name="Velez H."/>
            <person name="de Vries R.P."/>
            <person name="Wiebenga A."/>
            <person name="Woodward S."/>
            <person name="Yakovlev I."/>
            <person name="Garbelotto M."/>
            <person name="Martin F."/>
            <person name="Grigoriev I.V."/>
            <person name="Stenlid J."/>
        </authorList>
    </citation>
    <scope>NUCLEOTIDE SEQUENCE [LARGE SCALE GENOMIC DNA]</scope>
    <source>
        <strain evidence="2 3">TC 32-1</strain>
    </source>
</reference>
<feature type="compositionally biased region" description="Polar residues" evidence="1">
    <location>
        <begin position="489"/>
        <end position="499"/>
    </location>
</feature>
<feature type="region of interest" description="Disordered" evidence="1">
    <location>
        <begin position="119"/>
        <end position="151"/>
    </location>
</feature>
<dbReference type="EMBL" id="KI925464">
    <property type="protein sequence ID" value="ETW76875.1"/>
    <property type="molecule type" value="Genomic_DNA"/>
</dbReference>
<evidence type="ECO:0000313" key="3">
    <source>
        <dbReference type="Proteomes" id="UP000030671"/>
    </source>
</evidence>
<evidence type="ECO:0000256" key="1">
    <source>
        <dbReference type="SAM" id="MobiDB-lite"/>
    </source>
</evidence>
<name>W4JUW9_HETIT</name>
<feature type="compositionally biased region" description="Basic residues" evidence="1">
    <location>
        <begin position="302"/>
        <end position="319"/>
    </location>
</feature>
<dbReference type="KEGG" id="hir:HETIRDRAFT_329242"/>
<feature type="region of interest" description="Disordered" evidence="1">
    <location>
        <begin position="245"/>
        <end position="266"/>
    </location>
</feature>
<feature type="compositionally biased region" description="Polar residues" evidence="1">
    <location>
        <begin position="351"/>
        <end position="369"/>
    </location>
</feature>
<feature type="compositionally biased region" description="Polar residues" evidence="1">
    <location>
        <begin position="42"/>
        <end position="52"/>
    </location>
</feature>
<feature type="compositionally biased region" description="Low complexity" evidence="1">
    <location>
        <begin position="61"/>
        <end position="82"/>
    </location>
</feature>
<evidence type="ECO:0008006" key="4">
    <source>
        <dbReference type="Google" id="ProtNLM"/>
    </source>
</evidence>
<feature type="compositionally biased region" description="Basic and acidic residues" evidence="1">
    <location>
        <begin position="332"/>
        <end position="344"/>
    </location>
</feature>
<dbReference type="GeneID" id="20671478"/>
<dbReference type="Proteomes" id="UP000030671">
    <property type="component" value="Unassembled WGS sequence"/>
</dbReference>